<gene>
    <name evidence="2" type="ORF">H103_05205</name>
</gene>
<dbReference type="AlphaFoldDB" id="A0A022W0B5"/>
<evidence type="ECO:0000256" key="1">
    <source>
        <dbReference type="SAM" id="MobiDB-lite"/>
    </source>
</evidence>
<organism evidence="2">
    <name type="scientific">Trichophyton rubrum CBS 288.86</name>
    <dbReference type="NCBI Taxonomy" id="1215330"/>
    <lineage>
        <taxon>Eukaryota</taxon>
        <taxon>Fungi</taxon>
        <taxon>Dikarya</taxon>
        <taxon>Ascomycota</taxon>
        <taxon>Pezizomycotina</taxon>
        <taxon>Eurotiomycetes</taxon>
        <taxon>Eurotiomycetidae</taxon>
        <taxon>Onygenales</taxon>
        <taxon>Arthrodermataceae</taxon>
        <taxon>Trichophyton</taxon>
    </lineage>
</organism>
<dbReference type="EMBL" id="KK207865">
    <property type="protein sequence ID" value="EZF51727.1"/>
    <property type="molecule type" value="Genomic_DNA"/>
</dbReference>
<dbReference type="Proteomes" id="UP000023758">
    <property type="component" value="Unassembled WGS sequence"/>
</dbReference>
<protein>
    <submittedName>
        <fullName evidence="2">Uncharacterized protein</fullName>
    </submittedName>
</protein>
<sequence>MSPAPRAMEQYLAWESRRMLWLVMPRSLATSALSPWAEWPDSTLSQKQASAMLGTGLMEMGLLGRRAPSPSLRLVEPAPLIVPKSTPVSMPSEPDWPTVGVRAASETGKLGHPIAPTLRSPSTIRPRQTAYCSPRRKPFVPSMGSRAHVLPLGPPALFPLSRVSRKTSSLAIWPPTSQSLSVSLRRVSLTSSQIWLLRALFSLRELASSSATISSSGKFFLIA</sequence>
<evidence type="ECO:0000313" key="2">
    <source>
        <dbReference type="EMBL" id="EZF51727.1"/>
    </source>
</evidence>
<reference evidence="2" key="1">
    <citation type="submission" date="2014-02" db="EMBL/GenBank/DDBJ databases">
        <title>The Genome Sequence of Trichophyton rubrum (morphotype fischeri) CBS 288.86.</title>
        <authorList>
            <consortium name="The Broad Institute Genomics Platform"/>
            <person name="Cuomo C.A."/>
            <person name="White T.C."/>
            <person name="Graser Y."/>
            <person name="Martinez-Rossi N."/>
            <person name="Heitman J."/>
            <person name="Young S.K."/>
            <person name="Zeng Q."/>
            <person name="Gargeya S."/>
            <person name="Abouelleil A."/>
            <person name="Alvarado L."/>
            <person name="Chapman S.B."/>
            <person name="Gainer-Dewar J."/>
            <person name="Goldberg J."/>
            <person name="Griggs A."/>
            <person name="Gujja S."/>
            <person name="Hansen M."/>
            <person name="Howarth C."/>
            <person name="Imamovic A."/>
            <person name="Larimer J."/>
            <person name="Martinez D."/>
            <person name="Murphy C."/>
            <person name="Pearson M.D."/>
            <person name="Persinoti G."/>
            <person name="Poon T."/>
            <person name="Priest M."/>
            <person name="Roberts A.D."/>
            <person name="Saif S."/>
            <person name="Shea T.D."/>
            <person name="Sykes S.N."/>
            <person name="Wortman J."/>
            <person name="Nusbaum C."/>
            <person name="Birren B."/>
        </authorList>
    </citation>
    <scope>NUCLEOTIDE SEQUENCE [LARGE SCALE GENOMIC DNA]</scope>
    <source>
        <strain evidence="2">CBS 288.86</strain>
    </source>
</reference>
<proteinExistence type="predicted"/>
<accession>A0A022W0B5</accession>
<feature type="region of interest" description="Disordered" evidence="1">
    <location>
        <begin position="109"/>
        <end position="131"/>
    </location>
</feature>
<name>A0A022W0B5_TRIRU</name>
<dbReference type="HOGENOM" id="CLU_1240922_0_0_1"/>